<dbReference type="EMBL" id="CP127295">
    <property type="protein sequence ID" value="WIX98335.1"/>
    <property type="molecule type" value="Genomic_DNA"/>
</dbReference>
<proteinExistence type="predicted"/>
<evidence type="ECO:0000313" key="2">
    <source>
        <dbReference type="EMBL" id="WIX98335.1"/>
    </source>
</evidence>
<sequence length="117" mass="13457">MPDSSVTDEFDARYDGQRLVTVCSTDHLHQLIDRGRREWVDEELWLGRLIRTSSQREMRHADLAAVGRRASLTPEQLGRVLAWNSHHHAPLDSLPGGQLLVTTRTTPDDDPRRQRPR</sequence>
<feature type="region of interest" description="Disordered" evidence="1">
    <location>
        <begin position="89"/>
        <end position="117"/>
    </location>
</feature>
<keyword evidence="3" id="KW-1185">Reference proteome</keyword>
<feature type="compositionally biased region" description="Basic and acidic residues" evidence="1">
    <location>
        <begin position="106"/>
        <end position="117"/>
    </location>
</feature>
<protein>
    <submittedName>
        <fullName evidence="2">Uncharacterized protein</fullName>
    </submittedName>
</protein>
<dbReference type="RefSeq" id="WP_285994820.1">
    <property type="nucleotide sequence ID" value="NZ_CP127295.1"/>
</dbReference>
<organism evidence="2 3">
    <name type="scientific">Amycolatopsis mongoliensis</name>
    <dbReference type="NCBI Taxonomy" id="715475"/>
    <lineage>
        <taxon>Bacteria</taxon>
        <taxon>Bacillati</taxon>
        <taxon>Actinomycetota</taxon>
        <taxon>Actinomycetes</taxon>
        <taxon>Pseudonocardiales</taxon>
        <taxon>Pseudonocardiaceae</taxon>
        <taxon>Amycolatopsis</taxon>
    </lineage>
</organism>
<accession>A0A9Y2NA82</accession>
<name>A0A9Y2NA82_9PSEU</name>
<evidence type="ECO:0000313" key="3">
    <source>
        <dbReference type="Proteomes" id="UP001239397"/>
    </source>
</evidence>
<gene>
    <name evidence="2" type="ORF">QRX60_30230</name>
</gene>
<dbReference type="AlphaFoldDB" id="A0A9Y2NA82"/>
<dbReference type="Proteomes" id="UP001239397">
    <property type="component" value="Chromosome"/>
</dbReference>
<dbReference type="KEGG" id="amog:QRX60_30230"/>
<reference evidence="2 3" key="1">
    <citation type="submission" date="2023-06" db="EMBL/GenBank/DDBJ databases">
        <authorList>
            <person name="Oyuntsetseg B."/>
            <person name="Kim S.B."/>
        </authorList>
    </citation>
    <scope>NUCLEOTIDE SEQUENCE [LARGE SCALE GENOMIC DNA]</scope>
    <source>
        <strain evidence="2 3">4-36</strain>
    </source>
</reference>
<evidence type="ECO:0000256" key="1">
    <source>
        <dbReference type="SAM" id="MobiDB-lite"/>
    </source>
</evidence>